<comment type="caution">
    <text evidence="3">The sequence shown here is derived from an EMBL/GenBank/DDBJ whole genome shotgun (WGS) entry which is preliminary data.</text>
</comment>
<feature type="transmembrane region" description="Helical" evidence="1">
    <location>
        <begin position="6"/>
        <end position="24"/>
    </location>
</feature>
<evidence type="ECO:0000313" key="3">
    <source>
        <dbReference type="EMBL" id="HBP28263.1"/>
    </source>
</evidence>
<dbReference type="Pfam" id="PF13387">
    <property type="entry name" value="Lnb_N"/>
    <property type="match status" value="1"/>
</dbReference>
<evidence type="ECO:0000313" key="4">
    <source>
        <dbReference type="Proteomes" id="UP000264036"/>
    </source>
</evidence>
<evidence type="ECO:0000256" key="1">
    <source>
        <dbReference type="SAM" id="Phobius"/>
    </source>
</evidence>
<feature type="transmembrane region" description="Helical" evidence="1">
    <location>
        <begin position="33"/>
        <end position="51"/>
    </location>
</feature>
<feature type="transmembrane region" description="Helical" evidence="1">
    <location>
        <begin position="57"/>
        <end position="76"/>
    </location>
</feature>
<dbReference type="Proteomes" id="UP000264036">
    <property type="component" value="Unassembled WGS sequence"/>
</dbReference>
<accession>A0A356LB93</accession>
<keyword evidence="1" id="KW-0812">Transmembrane</keyword>
<protein>
    <recommendedName>
        <fullName evidence="2">Lnb N-terminal periplasmic domain-containing protein</fullName>
    </recommendedName>
</protein>
<gene>
    <name evidence="3" type="ORF">DD666_02470</name>
</gene>
<name>A0A356LB93_9BURK</name>
<feature type="domain" description="Lnb N-terminal periplasmic" evidence="2">
    <location>
        <begin position="121"/>
        <end position="276"/>
    </location>
</feature>
<sequence length="328" mass="37601">MIITLAFIVIAVFIWGTLALWVQFTRQKVRRRLLIALWALVSALFVAALLNPTIEPLQTIAGITYTLSILALVYWWRTIRAANDRNWIPDVSRQAHGSLAGNTMTIENVRNFIWHSPEHFTEQWETRQYDLSKLTSVDLVLSYWSGPAIAHALVSFGFNDDEHLVFSVEIRRKVGDAFSELGGFFKMYELSIVAADEKDVLFVRSNIRQEDGYLYRVHMAPAARQSLLLAYLDEANRLVHTPRFYHTITANCTTLIFRMMDRIVPGLPLNWRLLASGYLPEYLYKVGALRGADSIKEYRNRARYTDRARANPDGSNYSRVIRDGVPGI</sequence>
<dbReference type="AlphaFoldDB" id="A0A356LB93"/>
<dbReference type="EMBL" id="DOEK01000004">
    <property type="protein sequence ID" value="HBP28263.1"/>
    <property type="molecule type" value="Genomic_DNA"/>
</dbReference>
<reference evidence="3 4" key="1">
    <citation type="journal article" date="2018" name="Nat. Biotechnol.">
        <title>A standardized bacterial taxonomy based on genome phylogeny substantially revises the tree of life.</title>
        <authorList>
            <person name="Parks D.H."/>
            <person name="Chuvochina M."/>
            <person name="Waite D.W."/>
            <person name="Rinke C."/>
            <person name="Skarshewski A."/>
            <person name="Chaumeil P.A."/>
            <person name="Hugenholtz P."/>
        </authorList>
    </citation>
    <scope>NUCLEOTIDE SEQUENCE [LARGE SCALE GENOMIC DNA]</scope>
    <source>
        <strain evidence="3">UBA10707</strain>
    </source>
</reference>
<organism evidence="3 4">
    <name type="scientific">Advenella kashmirensis</name>
    <dbReference type="NCBI Taxonomy" id="310575"/>
    <lineage>
        <taxon>Bacteria</taxon>
        <taxon>Pseudomonadati</taxon>
        <taxon>Pseudomonadota</taxon>
        <taxon>Betaproteobacteria</taxon>
        <taxon>Burkholderiales</taxon>
        <taxon>Alcaligenaceae</taxon>
    </lineage>
</organism>
<proteinExistence type="predicted"/>
<keyword evidence="1" id="KW-0472">Membrane</keyword>
<evidence type="ECO:0000259" key="2">
    <source>
        <dbReference type="Pfam" id="PF13387"/>
    </source>
</evidence>
<keyword evidence="1" id="KW-1133">Transmembrane helix</keyword>
<dbReference type="InterPro" id="IPR025178">
    <property type="entry name" value="Lnb_N"/>
</dbReference>